<dbReference type="GO" id="GO:0004362">
    <property type="term" value="F:glutathione-disulfide reductase (NADPH) activity"/>
    <property type="evidence" value="ECO:0007669"/>
    <property type="project" value="TreeGrafter"/>
</dbReference>
<keyword evidence="4 11" id="KW-0285">Flavoprotein</keyword>
<proteinExistence type="inferred from homology"/>
<evidence type="ECO:0000259" key="13">
    <source>
        <dbReference type="Pfam" id="PF07992"/>
    </source>
</evidence>
<evidence type="ECO:0000313" key="14">
    <source>
        <dbReference type="EMBL" id="KAA0147422.1"/>
    </source>
</evidence>
<keyword evidence="6" id="KW-0521">NADP</keyword>
<dbReference type="GO" id="GO:0006749">
    <property type="term" value="P:glutathione metabolic process"/>
    <property type="evidence" value="ECO:0007669"/>
    <property type="project" value="TreeGrafter"/>
</dbReference>
<dbReference type="Gene3D" id="3.30.390.30">
    <property type="match status" value="1"/>
</dbReference>
<keyword evidence="8 11" id="KW-0560">Oxidoreductase</keyword>
<evidence type="ECO:0000313" key="15">
    <source>
        <dbReference type="Proteomes" id="UP000323011"/>
    </source>
</evidence>
<evidence type="ECO:0000256" key="8">
    <source>
        <dbReference type="ARBA" id="ARBA00023002"/>
    </source>
</evidence>
<dbReference type="AlphaFoldDB" id="A0A5A8C2W8"/>
<dbReference type="InterPro" id="IPR016156">
    <property type="entry name" value="FAD/NAD-linked_Rdtase_dimer_sf"/>
</dbReference>
<comment type="cofactor">
    <cofactor evidence="1">
        <name>FAD</name>
        <dbReference type="ChEBI" id="CHEBI:57692"/>
    </cofactor>
</comment>
<dbReference type="FunFam" id="3.50.50.60:FF:000012">
    <property type="entry name" value="Thioredoxin reductase 1, cytoplasmic"/>
    <property type="match status" value="1"/>
</dbReference>
<dbReference type="InterPro" id="IPR023753">
    <property type="entry name" value="FAD/NAD-binding_dom"/>
</dbReference>
<evidence type="ECO:0000256" key="1">
    <source>
        <dbReference type="ARBA" id="ARBA00001974"/>
    </source>
</evidence>
<evidence type="ECO:0000256" key="10">
    <source>
        <dbReference type="ARBA" id="ARBA00023284"/>
    </source>
</evidence>
<dbReference type="GO" id="GO:0005739">
    <property type="term" value="C:mitochondrion"/>
    <property type="evidence" value="ECO:0007669"/>
    <property type="project" value="TreeGrafter"/>
</dbReference>
<gene>
    <name evidence="14" type="ORF">FNF29_07367</name>
</gene>
<dbReference type="PANTHER" id="PTHR42737">
    <property type="entry name" value="GLUTATHIONE REDUCTASE"/>
    <property type="match status" value="1"/>
</dbReference>
<feature type="domain" description="Pyridine nucleotide-disulphide oxidoreductase dimerisation" evidence="12">
    <location>
        <begin position="585"/>
        <end position="695"/>
    </location>
</feature>
<organism evidence="14 15">
    <name type="scientific">Cafeteria roenbergensis</name>
    <name type="common">Marine flagellate</name>
    <dbReference type="NCBI Taxonomy" id="33653"/>
    <lineage>
        <taxon>Eukaryota</taxon>
        <taxon>Sar</taxon>
        <taxon>Stramenopiles</taxon>
        <taxon>Bigyra</taxon>
        <taxon>Opalozoa</taxon>
        <taxon>Bicosoecida</taxon>
        <taxon>Cafeteriaceae</taxon>
        <taxon>Cafeteria</taxon>
    </lineage>
</organism>
<evidence type="ECO:0000256" key="4">
    <source>
        <dbReference type="ARBA" id="ARBA00022630"/>
    </source>
</evidence>
<protein>
    <recommendedName>
        <fullName evidence="3">thioredoxin-disulfide reductase (NADPH)</fullName>
        <ecNumber evidence="3">1.8.1.9</ecNumber>
    </recommendedName>
</protein>
<accession>A0A5A8C2W8</accession>
<evidence type="ECO:0000256" key="6">
    <source>
        <dbReference type="ARBA" id="ARBA00022857"/>
    </source>
</evidence>
<dbReference type="InterPro" id="IPR046952">
    <property type="entry name" value="GSHR/TRXR-like"/>
</dbReference>
<keyword evidence="7" id="KW-0712">Selenocysteine</keyword>
<dbReference type="InterPro" id="IPR012999">
    <property type="entry name" value="Pyr_OxRdtase_I_AS"/>
</dbReference>
<sequence length="712" mass="72931">MDPIRFDIGGGGGSQVSFSMAPATTSVMPGLDVSDSGAAATSAPVRFEGFGMGDVVSTAPPEPAKPEAAPKARGLTGKVQLLIAGVAADAGLELASKAAAGAAILDSTSFADPTVEALADGAAVTAWWADATKDIGDAGAPTAGSQCVAVAREAEGTDGAAVAFGDADAVVAFIRGRIGGGGALHQPQVTHTASASADAAGAHFDYDLLVIGGGSGGLACAKEASKLGANVCLCDFVKPSPAGTRWGLGGTCVNVGCIPKKLMHRSALLAEEAKDLPFFGWGSEASAAAAAAAEGEPKAPTLGIRWSKLVGNVQDHIAGLNFGYKGELRDYSVTYRNALASLTGTPHEVSLRDKQGKTSTVTAKRIVVAVGGRPRALSCPGAELAISSDDVFQLSNAPGETLIIGGGYIALETAGFLAGLGFKVTLMVRSILLRGFDRECVVLIEKDLVRRGVTILPHCTPVKIEGAASSSSSAAEAATATSGRKSVTWKDEDGKEASADFDTVFCAIGRDADTSSLGLADAGVTTNRSGKIVCTEEQSSVPHIFAIGDVVAGKPELTPVAIQAGRSLARRLFAGSTAGFDYRCVATTVFTPLEYGTIGLSEEAAEEQLGAENVDAFLSKYKPLEWSLNYYRHEESAFAKVIVDLRDDRVVGLHYLGPNAGEVTQGFAAAMRMGLTFTALRDTVGIHPTVAEELTSLEVSRSSGAPIEKGSC</sequence>
<evidence type="ECO:0000256" key="2">
    <source>
        <dbReference type="ARBA" id="ARBA00007532"/>
    </source>
</evidence>
<dbReference type="NCBIfam" id="TIGR01438">
    <property type="entry name" value="TGR"/>
    <property type="match status" value="1"/>
</dbReference>
<dbReference type="GO" id="GO:0045454">
    <property type="term" value="P:cell redox homeostasis"/>
    <property type="evidence" value="ECO:0007669"/>
    <property type="project" value="InterPro"/>
</dbReference>
<keyword evidence="5 11" id="KW-0274">FAD</keyword>
<dbReference type="EC" id="1.8.1.9" evidence="3"/>
<dbReference type="EMBL" id="VLTN01000067">
    <property type="protein sequence ID" value="KAA0147422.1"/>
    <property type="molecule type" value="Genomic_DNA"/>
</dbReference>
<evidence type="ECO:0000256" key="7">
    <source>
        <dbReference type="ARBA" id="ARBA00022933"/>
    </source>
</evidence>
<dbReference type="InterPro" id="IPR036188">
    <property type="entry name" value="FAD/NAD-bd_sf"/>
</dbReference>
<dbReference type="GO" id="GO:0050660">
    <property type="term" value="F:flavin adenine dinucleotide binding"/>
    <property type="evidence" value="ECO:0007669"/>
    <property type="project" value="InterPro"/>
</dbReference>
<dbReference type="SUPFAM" id="SSF55424">
    <property type="entry name" value="FAD/NAD-linked reductases, dimerisation (C-terminal) domain"/>
    <property type="match status" value="1"/>
</dbReference>
<dbReference type="Pfam" id="PF07992">
    <property type="entry name" value="Pyr_redox_2"/>
    <property type="match status" value="1"/>
</dbReference>
<dbReference type="GO" id="GO:0004791">
    <property type="term" value="F:thioredoxin-disulfide reductase (NADPH) activity"/>
    <property type="evidence" value="ECO:0007669"/>
    <property type="project" value="UniProtKB-EC"/>
</dbReference>
<keyword evidence="10 11" id="KW-0676">Redox-active center</keyword>
<dbReference type="Pfam" id="PF02852">
    <property type="entry name" value="Pyr_redox_dim"/>
    <property type="match status" value="1"/>
</dbReference>
<keyword evidence="15" id="KW-1185">Reference proteome</keyword>
<dbReference type="PROSITE" id="PS00076">
    <property type="entry name" value="PYRIDINE_REDOX_1"/>
    <property type="match status" value="1"/>
</dbReference>
<evidence type="ECO:0000259" key="12">
    <source>
        <dbReference type="Pfam" id="PF02852"/>
    </source>
</evidence>
<reference evidence="14 15" key="1">
    <citation type="submission" date="2019-07" db="EMBL/GenBank/DDBJ databases">
        <title>Genomes of Cafeteria roenbergensis.</title>
        <authorList>
            <person name="Fischer M.G."/>
            <person name="Hackl T."/>
            <person name="Roman M."/>
        </authorList>
    </citation>
    <scope>NUCLEOTIDE SEQUENCE [LARGE SCALE GENOMIC DNA]</scope>
    <source>
        <strain evidence="14 15">BVI</strain>
    </source>
</reference>
<dbReference type="OMA" id="HPTCGEI"/>
<dbReference type="InterPro" id="IPR004099">
    <property type="entry name" value="Pyr_nucl-diS_OxRdtase_dimer"/>
</dbReference>
<dbReference type="GO" id="GO:0034599">
    <property type="term" value="P:cellular response to oxidative stress"/>
    <property type="evidence" value="ECO:0007669"/>
    <property type="project" value="TreeGrafter"/>
</dbReference>
<dbReference type="SUPFAM" id="SSF51905">
    <property type="entry name" value="FAD/NAD(P)-binding domain"/>
    <property type="match status" value="1"/>
</dbReference>
<name>A0A5A8C2W8_CAFRO</name>
<keyword evidence="9" id="KW-1015">Disulfide bond</keyword>
<dbReference type="Proteomes" id="UP000323011">
    <property type="component" value="Unassembled WGS sequence"/>
</dbReference>
<dbReference type="PANTHER" id="PTHR42737:SF8">
    <property type="entry name" value="THIOREDOXIN-DISULFIDE REDUCTASE"/>
    <property type="match status" value="1"/>
</dbReference>
<evidence type="ECO:0000256" key="5">
    <source>
        <dbReference type="ARBA" id="ARBA00022827"/>
    </source>
</evidence>
<dbReference type="Gene3D" id="3.50.50.60">
    <property type="entry name" value="FAD/NAD(P)-binding domain"/>
    <property type="match status" value="2"/>
</dbReference>
<comment type="similarity">
    <text evidence="2 11">Belongs to the class-I pyridine nucleotide-disulfide oxidoreductase family.</text>
</comment>
<feature type="domain" description="FAD/NAD(P)-binding" evidence="13">
    <location>
        <begin position="206"/>
        <end position="565"/>
    </location>
</feature>
<dbReference type="PRINTS" id="PR00411">
    <property type="entry name" value="PNDRDTASEI"/>
</dbReference>
<dbReference type="PRINTS" id="PR00368">
    <property type="entry name" value="FADPNR"/>
</dbReference>
<evidence type="ECO:0000256" key="9">
    <source>
        <dbReference type="ARBA" id="ARBA00023157"/>
    </source>
</evidence>
<evidence type="ECO:0000256" key="11">
    <source>
        <dbReference type="RuleBase" id="RU003691"/>
    </source>
</evidence>
<evidence type="ECO:0000256" key="3">
    <source>
        <dbReference type="ARBA" id="ARBA00012610"/>
    </source>
</evidence>
<comment type="caution">
    <text evidence="14">The sequence shown here is derived from an EMBL/GenBank/DDBJ whole genome shotgun (WGS) entry which is preliminary data.</text>
</comment>
<dbReference type="GO" id="GO:0005829">
    <property type="term" value="C:cytosol"/>
    <property type="evidence" value="ECO:0007669"/>
    <property type="project" value="TreeGrafter"/>
</dbReference>
<dbReference type="InterPro" id="IPR006338">
    <property type="entry name" value="Thioredoxin/glutathione_Rdtase"/>
</dbReference>